<feature type="non-terminal residue" evidence="1">
    <location>
        <position position="99"/>
    </location>
</feature>
<sequence>PGAAYLPQALESADGDRFEVAARRTPGLIWVRRSYARSLLSAARAGGLSRTVFLRLLGVADVPRLTAVRERPADTKTYPGDSRLGLARYCRWSIPDRRQ</sequence>
<evidence type="ECO:0000313" key="1">
    <source>
        <dbReference type="EMBL" id="NEE11376.1"/>
    </source>
</evidence>
<name>A0A6G3X0Q8_9ACTN</name>
<dbReference type="EMBL" id="JAAGMN010003506">
    <property type="protein sequence ID" value="NEE11376.1"/>
    <property type="molecule type" value="Genomic_DNA"/>
</dbReference>
<gene>
    <name evidence="1" type="ORF">G3M58_33580</name>
</gene>
<organism evidence="1">
    <name type="scientific">Streptomyces sp. SID7499</name>
    <dbReference type="NCBI Taxonomy" id="2706086"/>
    <lineage>
        <taxon>Bacteria</taxon>
        <taxon>Bacillati</taxon>
        <taxon>Actinomycetota</taxon>
        <taxon>Actinomycetes</taxon>
        <taxon>Kitasatosporales</taxon>
        <taxon>Streptomycetaceae</taxon>
        <taxon>Streptomyces</taxon>
    </lineage>
</organism>
<proteinExistence type="predicted"/>
<accession>A0A6G3X0Q8</accession>
<dbReference type="AlphaFoldDB" id="A0A6G3X0Q8"/>
<comment type="caution">
    <text evidence="1">The sequence shown here is derived from an EMBL/GenBank/DDBJ whole genome shotgun (WGS) entry which is preliminary data.</text>
</comment>
<protein>
    <submittedName>
        <fullName evidence="1">Uncharacterized protein</fullName>
    </submittedName>
</protein>
<reference evidence="1" key="1">
    <citation type="submission" date="2020-01" db="EMBL/GenBank/DDBJ databases">
        <title>Insect and environment-associated Actinomycetes.</title>
        <authorList>
            <person name="Currrie C."/>
            <person name="Chevrette M."/>
            <person name="Carlson C."/>
            <person name="Stubbendieck R."/>
            <person name="Wendt-Pienkowski E."/>
        </authorList>
    </citation>
    <scope>NUCLEOTIDE SEQUENCE</scope>
    <source>
        <strain evidence="1">SID7499</strain>
    </source>
</reference>
<feature type="non-terminal residue" evidence="1">
    <location>
        <position position="1"/>
    </location>
</feature>